<dbReference type="PANTHER" id="PTHR47958">
    <property type="entry name" value="ATP-DEPENDENT RNA HELICASE DBP3"/>
    <property type="match status" value="1"/>
</dbReference>
<dbReference type="InterPro" id="IPR014001">
    <property type="entry name" value="Helicase_ATP-bd"/>
</dbReference>
<dbReference type="EMBL" id="JASBNA010000003">
    <property type="protein sequence ID" value="KAK7693348.1"/>
    <property type="molecule type" value="Genomic_DNA"/>
</dbReference>
<dbReference type="EC" id="3.6.4.13" evidence="1"/>
<feature type="compositionally biased region" description="Basic and acidic residues" evidence="12">
    <location>
        <begin position="94"/>
        <end position="137"/>
    </location>
</feature>
<organism evidence="16 17">
    <name type="scientific">Cerrena zonata</name>
    <dbReference type="NCBI Taxonomy" id="2478898"/>
    <lineage>
        <taxon>Eukaryota</taxon>
        <taxon>Fungi</taxon>
        <taxon>Dikarya</taxon>
        <taxon>Basidiomycota</taxon>
        <taxon>Agaricomycotina</taxon>
        <taxon>Agaricomycetes</taxon>
        <taxon>Polyporales</taxon>
        <taxon>Cerrenaceae</taxon>
        <taxon>Cerrena</taxon>
    </lineage>
</organism>
<feature type="compositionally biased region" description="Low complexity" evidence="12">
    <location>
        <begin position="224"/>
        <end position="235"/>
    </location>
</feature>
<evidence type="ECO:0000256" key="12">
    <source>
        <dbReference type="SAM" id="MobiDB-lite"/>
    </source>
</evidence>
<dbReference type="PROSITE" id="PS51192">
    <property type="entry name" value="HELICASE_ATP_BIND_1"/>
    <property type="match status" value="1"/>
</dbReference>
<evidence type="ECO:0000256" key="6">
    <source>
        <dbReference type="ARBA" id="ARBA00022840"/>
    </source>
</evidence>
<feature type="compositionally biased region" description="Low complexity" evidence="12">
    <location>
        <begin position="204"/>
        <end position="216"/>
    </location>
</feature>
<keyword evidence="2" id="KW-0507">mRNA processing</keyword>
<comment type="similarity">
    <text evidence="8">Belongs to the DEAD box helicase family. DDX23/PRP28 subfamily.</text>
</comment>
<evidence type="ECO:0000259" key="15">
    <source>
        <dbReference type="PROSITE" id="PS51195"/>
    </source>
</evidence>
<evidence type="ECO:0000256" key="2">
    <source>
        <dbReference type="ARBA" id="ARBA00022664"/>
    </source>
</evidence>
<dbReference type="Proteomes" id="UP001385951">
    <property type="component" value="Unassembled WGS sequence"/>
</dbReference>
<gene>
    <name evidence="16" type="ORF">QCA50_002916</name>
</gene>
<evidence type="ECO:0000256" key="4">
    <source>
        <dbReference type="ARBA" id="ARBA00022801"/>
    </source>
</evidence>
<feature type="domain" description="Helicase ATP-binding" evidence="13">
    <location>
        <begin position="419"/>
        <end position="621"/>
    </location>
</feature>
<dbReference type="InterPro" id="IPR011545">
    <property type="entry name" value="DEAD/DEAH_box_helicase_dom"/>
</dbReference>
<comment type="catalytic activity">
    <reaction evidence="10">
        <text>ATP + H2O = ADP + phosphate + H(+)</text>
        <dbReference type="Rhea" id="RHEA:13065"/>
        <dbReference type="ChEBI" id="CHEBI:15377"/>
        <dbReference type="ChEBI" id="CHEBI:15378"/>
        <dbReference type="ChEBI" id="CHEBI:30616"/>
        <dbReference type="ChEBI" id="CHEBI:43474"/>
        <dbReference type="ChEBI" id="CHEBI:456216"/>
        <dbReference type="EC" id="3.6.4.13"/>
    </reaction>
</comment>
<feature type="domain" description="DEAD-box RNA helicase Q" evidence="15">
    <location>
        <begin position="388"/>
        <end position="416"/>
    </location>
</feature>
<dbReference type="PROSITE" id="PS00039">
    <property type="entry name" value="DEAD_ATP_HELICASE"/>
    <property type="match status" value="1"/>
</dbReference>
<evidence type="ECO:0000256" key="8">
    <source>
        <dbReference type="ARBA" id="ARBA00037954"/>
    </source>
</evidence>
<dbReference type="SMART" id="SM00487">
    <property type="entry name" value="DEXDc"/>
    <property type="match status" value="1"/>
</dbReference>
<accession>A0AAW0GSX8</accession>
<evidence type="ECO:0000256" key="1">
    <source>
        <dbReference type="ARBA" id="ARBA00012552"/>
    </source>
</evidence>
<dbReference type="Gene3D" id="3.40.50.300">
    <property type="entry name" value="P-loop containing nucleotide triphosphate hydrolases"/>
    <property type="match status" value="2"/>
</dbReference>
<evidence type="ECO:0000256" key="7">
    <source>
        <dbReference type="ARBA" id="ARBA00023187"/>
    </source>
</evidence>
<dbReference type="AlphaFoldDB" id="A0AAW0GSX8"/>
<feature type="compositionally biased region" description="Polar residues" evidence="12">
    <location>
        <begin position="1"/>
        <end position="11"/>
    </location>
</feature>
<feature type="region of interest" description="Disordered" evidence="12">
    <location>
        <begin position="94"/>
        <end position="246"/>
    </location>
</feature>
<dbReference type="SUPFAM" id="SSF52540">
    <property type="entry name" value="P-loop containing nucleoside triphosphate hydrolases"/>
    <property type="match status" value="1"/>
</dbReference>
<evidence type="ECO:0000256" key="3">
    <source>
        <dbReference type="ARBA" id="ARBA00022741"/>
    </source>
</evidence>
<evidence type="ECO:0000259" key="14">
    <source>
        <dbReference type="PROSITE" id="PS51194"/>
    </source>
</evidence>
<dbReference type="InterPro" id="IPR001650">
    <property type="entry name" value="Helicase_C-like"/>
</dbReference>
<keyword evidence="7" id="KW-0508">mRNA splicing</keyword>
<dbReference type="GO" id="GO:0005524">
    <property type="term" value="F:ATP binding"/>
    <property type="evidence" value="ECO:0007669"/>
    <property type="project" value="UniProtKB-KW"/>
</dbReference>
<dbReference type="CDD" id="cd18787">
    <property type="entry name" value="SF2_C_DEAD"/>
    <property type="match status" value="1"/>
</dbReference>
<keyword evidence="4" id="KW-0378">Hydrolase</keyword>
<dbReference type="SMART" id="SM00490">
    <property type="entry name" value="HELICc"/>
    <property type="match status" value="1"/>
</dbReference>
<evidence type="ECO:0000259" key="13">
    <source>
        <dbReference type="PROSITE" id="PS51192"/>
    </source>
</evidence>
<evidence type="ECO:0000256" key="11">
    <source>
        <dbReference type="PROSITE-ProRule" id="PRU00552"/>
    </source>
</evidence>
<name>A0AAW0GSX8_9APHY</name>
<dbReference type="InterPro" id="IPR057479">
    <property type="entry name" value="PRP28/DDX23-like_helical"/>
</dbReference>
<keyword evidence="6" id="KW-0067">ATP-binding</keyword>
<evidence type="ECO:0000256" key="9">
    <source>
        <dbReference type="ARBA" id="ARBA00038719"/>
    </source>
</evidence>
<feature type="compositionally biased region" description="Basic and acidic residues" evidence="12">
    <location>
        <begin position="144"/>
        <end position="164"/>
    </location>
</feature>
<evidence type="ECO:0000313" key="17">
    <source>
        <dbReference type="Proteomes" id="UP001385951"/>
    </source>
</evidence>
<dbReference type="PROSITE" id="PS51194">
    <property type="entry name" value="HELICASE_CTER"/>
    <property type="match status" value="1"/>
</dbReference>
<dbReference type="GO" id="GO:0008380">
    <property type="term" value="P:RNA splicing"/>
    <property type="evidence" value="ECO:0007669"/>
    <property type="project" value="UniProtKB-KW"/>
</dbReference>
<dbReference type="InterPro" id="IPR014014">
    <property type="entry name" value="RNA_helicase_DEAD_Q_motif"/>
</dbReference>
<keyword evidence="3" id="KW-0547">Nucleotide-binding</keyword>
<comment type="subunit">
    <text evidence="9">Component of the U5 snRNP complex.</text>
</comment>
<protein>
    <recommendedName>
        <fullName evidence="1">RNA helicase</fullName>
        <ecNumber evidence="1">3.6.4.13</ecNumber>
    </recommendedName>
</protein>
<dbReference type="GO" id="GO:0003676">
    <property type="term" value="F:nucleic acid binding"/>
    <property type="evidence" value="ECO:0007669"/>
    <property type="project" value="InterPro"/>
</dbReference>
<dbReference type="GO" id="GO:0016787">
    <property type="term" value="F:hydrolase activity"/>
    <property type="evidence" value="ECO:0007669"/>
    <property type="project" value="UniProtKB-KW"/>
</dbReference>
<dbReference type="InterPro" id="IPR027417">
    <property type="entry name" value="P-loop_NTPase"/>
</dbReference>
<feature type="region of interest" description="Disordered" evidence="12">
    <location>
        <begin position="1"/>
        <end position="26"/>
    </location>
</feature>
<feature type="short sequence motif" description="Q motif" evidence="11">
    <location>
        <begin position="388"/>
        <end position="416"/>
    </location>
</feature>
<dbReference type="Pfam" id="PF25430">
    <property type="entry name" value="DDX23"/>
    <property type="match status" value="1"/>
</dbReference>
<sequence>MSASGTSANGSTRRRRKSLALPQAATSFAQSSRFTVEVPELEAGNPTHACLTPTMASIKGQLLSIESLLQKQKEEKEAAAKPRFLTKEQRAQLAIEKRSQEIRAQKEKEEYTRKDRETLEREAEDIRSRERERERSARYGSGNRYDDRYDRDGRDPRDSRDGGGRHGRRDNRRHNDDRKPQSYQGVPTGPRAERGNGKAPPTGPSASTSGSAASSSMPPPPVPSGSSANASESNSMTDVSAPFVPPMTDNDLSAIRSRYLGVDKKKRKIRKMNDRKFVFDWDEQDDTYSAEAPAAVGSNRQGAQINFGRGHIAGMDDGGGMILGKGRAVDGGMQVADALERRKAQKTGLDERHWTEKSLEEMKERDWRIFREDFSIAARGGQIPHPLRSWAESTIPSQVLEVVEQIGYKDPSPIQRQAIPIGLQNRDVIGIAETGSGKTAAFVIPMLSFILQLPPFTDEIRHLGPYALILAPTRELAQQIESETKKFAGPLGYTCVSIVGGRAVEEQQFNLRSGAEIIIATPGRLKDVIERHVIVLSQCRYVVMDEADRMVNLGFEAELTFILDKLPSDTMEGEDKSEQMDIDGETMIKKGRTRVTTLFSATMPPSVERIAKKYLKRPAVITIGEAGRAVDTVEQRVEFVSGDDKKKHRILEILNSGQYGSPIIVFVNQKKTADMVARDLQRAGWSAATLHSGKNQDQREAALAALRTGDADILVATDLAGRGIDVQDVTLVINFQMANTIEAYVHRIGRTGRAGKQGTAITFLTNDDDEVMYDLRQEIAKSPVSKVPVELAKHEAAQHKISREMKRKRDADDQG</sequence>
<dbReference type="CDD" id="cd17945">
    <property type="entry name" value="DEADc_DDX23"/>
    <property type="match status" value="1"/>
</dbReference>
<keyword evidence="5" id="KW-0347">Helicase</keyword>
<evidence type="ECO:0000313" key="16">
    <source>
        <dbReference type="EMBL" id="KAK7693348.1"/>
    </source>
</evidence>
<dbReference type="Pfam" id="PF00270">
    <property type="entry name" value="DEAD"/>
    <property type="match status" value="1"/>
</dbReference>
<proteinExistence type="inferred from homology"/>
<dbReference type="InterPro" id="IPR000629">
    <property type="entry name" value="RNA-helicase_DEAD-box_CS"/>
</dbReference>
<feature type="region of interest" description="Disordered" evidence="12">
    <location>
        <begin position="795"/>
        <end position="815"/>
    </location>
</feature>
<evidence type="ECO:0000256" key="10">
    <source>
        <dbReference type="ARBA" id="ARBA00047984"/>
    </source>
</evidence>
<dbReference type="Pfam" id="PF00271">
    <property type="entry name" value="Helicase_C"/>
    <property type="match status" value="1"/>
</dbReference>
<dbReference type="PROSITE" id="PS51195">
    <property type="entry name" value="Q_MOTIF"/>
    <property type="match status" value="1"/>
</dbReference>
<evidence type="ECO:0000256" key="5">
    <source>
        <dbReference type="ARBA" id="ARBA00022806"/>
    </source>
</evidence>
<keyword evidence="17" id="KW-1185">Reference proteome</keyword>
<dbReference type="GO" id="GO:0006397">
    <property type="term" value="P:mRNA processing"/>
    <property type="evidence" value="ECO:0007669"/>
    <property type="project" value="UniProtKB-KW"/>
</dbReference>
<comment type="caution">
    <text evidence="16">The sequence shown here is derived from an EMBL/GenBank/DDBJ whole genome shotgun (WGS) entry which is preliminary data.</text>
</comment>
<reference evidence="16 17" key="1">
    <citation type="submission" date="2022-09" db="EMBL/GenBank/DDBJ databases">
        <authorList>
            <person name="Palmer J.M."/>
        </authorList>
    </citation>
    <scope>NUCLEOTIDE SEQUENCE [LARGE SCALE GENOMIC DNA]</scope>
    <source>
        <strain evidence="16 17">DSM 7382</strain>
    </source>
</reference>
<feature type="domain" description="Helicase C-terminal" evidence="14">
    <location>
        <begin position="632"/>
        <end position="795"/>
    </location>
</feature>
<dbReference type="GO" id="GO:0003724">
    <property type="term" value="F:RNA helicase activity"/>
    <property type="evidence" value="ECO:0007669"/>
    <property type="project" value="UniProtKB-EC"/>
</dbReference>